<evidence type="ECO:0000313" key="2">
    <source>
        <dbReference type="Proteomes" id="UP000114278"/>
    </source>
</evidence>
<accession>A0A068QK40</accession>
<dbReference type="KEGG" id="vg:19738609"/>
<proteinExistence type="predicted"/>
<reference evidence="1 2" key="1">
    <citation type="journal article" date="2014" name="J. Gen. Virol.">
        <title>Genome sequence of a crustacean iridovirus, IIV31, isolated from the pill bug, Armadillidium vulgare.</title>
        <authorList>
            <person name="Piegu B."/>
            <person name="Guizard S."/>
            <person name="Yeping T."/>
            <person name="Cruaud C."/>
            <person name="Asgari S."/>
            <person name="Bideshi D.K."/>
            <person name="Federici B.A."/>
            <person name="Bigot Y."/>
        </authorList>
    </citation>
    <scope>NUCLEOTIDE SEQUENCE [LARGE SCALE GENOMIC DNA]</scope>
</reference>
<name>A0A068QK40_9VIRU</name>
<sequence>MSYLILNSGTLGLASIHVVTNDNTILSPVLSCQTSTGNTEVRFVANDKQQTEISFIVKNCTAYDLTVDIFNTNHEPINKINLLRPYESVTVSRNELTGASMVLHEYLNEGKNLMFEDEKKRCFNSIRIGFDRAFGTSFTWCVSDLPPTNLTKPSFFLGGDVETDGCSLKCDGTSRALLKPGKHLEEVKSKNTYTSEKFYAVVDYDFGMKQDASNVYLSPMICTPCTNMKKSMTLDVIKEGKFLIMCDSCFDKQKFLTLYRDNKKIFLTQVQ</sequence>
<dbReference type="RefSeq" id="YP_009046639.1">
    <property type="nucleotide sequence ID" value="NC_024451.1"/>
</dbReference>
<evidence type="ECO:0000313" key="1">
    <source>
        <dbReference type="EMBL" id="CCV02397.1"/>
    </source>
</evidence>
<keyword evidence="2" id="KW-1185">Reference proteome</keyword>
<gene>
    <name evidence="1" type="primary">025L</name>
    <name evidence="1" type="ORF">IIV31_025L</name>
</gene>
<protein>
    <submittedName>
        <fullName evidence="1">Uncharacterized protein</fullName>
    </submittedName>
</protein>
<dbReference type="Proteomes" id="UP000114278">
    <property type="component" value="Segment"/>
</dbReference>
<dbReference type="EMBL" id="HF920637">
    <property type="protein sequence ID" value="CCV02397.1"/>
    <property type="molecule type" value="Genomic_DNA"/>
</dbReference>
<organism evidence="1 2">
    <name type="scientific">Armadillidium vulgare iridescent virus</name>
    <dbReference type="NCBI Taxonomy" id="72201"/>
    <lineage>
        <taxon>Viruses</taxon>
        <taxon>Varidnaviria</taxon>
        <taxon>Bamfordvirae</taxon>
        <taxon>Nucleocytoviricota</taxon>
        <taxon>Megaviricetes</taxon>
        <taxon>Pimascovirales</taxon>
        <taxon>Pimascovirales incertae sedis</taxon>
        <taxon>Iridoviridae</taxon>
        <taxon>Betairidovirinae</taxon>
        <taxon>Iridovirus</taxon>
        <taxon>Iridovirus armadillidium1</taxon>
        <taxon>Invertebrate iridescent virus 31</taxon>
    </lineage>
</organism>
<dbReference type="GeneID" id="19738609"/>